<evidence type="ECO:0000256" key="9">
    <source>
        <dbReference type="RuleBase" id="RU003903"/>
    </source>
</evidence>
<keyword evidence="6 9" id="KW-0028">Amino-acid biosynthesis</keyword>
<evidence type="ECO:0000256" key="7">
    <source>
        <dbReference type="NCBIfam" id="TIGR00112"/>
    </source>
</evidence>
<dbReference type="UniPathway" id="UPA00098">
    <property type="reaction ID" value="UER00361"/>
</dbReference>
<dbReference type="PIRSF" id="PIRSF000193">
    <property type="entry name" value="Pyrrol-5-carb_rd"/>
    <property type="match status" value="1"/>
</dbReference>
<dbReference type="GO" id="GO:0055129">
    <property type="term" value="P:L-proline biosynthetic process"/>
    <property type="evidence" value="ECO:0007669"/>
    <property type="project" value="UniProtKB-UniRule"/>
</dbReference>
<dbReference type="SUPFAM" id="SSF48179">
    <property type="entry name" value="6-phosphogluconate dehydrogenase C-terminal domain-like"/>
    <property type="match status" value="1"/>
</dbReference>
<feature type="domain" description="Pyrroline-5-carboxylate reductase dimerisation" evidence="11">
    <location>
        <begin position="161"/>
        <end position="265"/>
    </location>
</feature>
<organism evidence="12 13">
    <name type="scientific">Domibacillus aminovorans</name>
    <dbReference type="NCBI Taxonomy" id="29332"/>
    <lineage>
        <taxon>Bacteria</taxon>
        <taxon>Bacillati</taxon>
        <taxon>Bacillota</taxon>
        <taxon>Bacilli</taxon>
        <taxon>Bacillales</taxon>
        <taxon>Bacillaceae</taxon>
        <taxon>Domibacillus</taxon>
    </lineage>
</organism>
<evidence type="ECO:0000259" key="11">
    <source>
        <dbReference type="Pfam" id="PF14748"/>
    </source>
</evidence>
<dbReference type="NCBIfam" id="TIGR00112">
    <property type="entry name" value="proC"/>
    <property type="match status" value="1"/>
</dbReference>
<dbReference type="InterPro" id="IPR008927">
    <property type="entry name" value="6-PGluconate_DH-like_C_sf"/>
</dbReference>
<evidence type="ECO:0000313" key="12">
    <source>
        <dbReference type="EMBL" id="OAH55951.1"/>
    </source>
</evidence>
<dbReference type="Gene3D" id="1.10.3730.10">
    <property type="entry name" value="ProC C-terminal domain-like"/>
    <property type="match status" value="1"/>
</dbReference>
<proteinExistence type="inferred from homology"/>
<dbReference type="InterPro" id="IPR036291">
    <property type="entry name" value="NAD(P)-bd_dom_sf"/>
</dbReference>
<dbReference type="PANTHER" id="PTHR11645">
    <property type="entry name" value="PYRROLINE-5-CARBOXYLATE REDUCTASE"/>
    <property type="match status" value="1"/>
</dbReference>
<dbReference type="EMBL" id="LQWZ01000023">
    <property type="protein sequence ID" value="OAH55951.1"/>
    <property type="molecule type" value="Genomic_DNA"/>
</dbReference>
<dbReference type="SUPFAM" id="SSF51735">
    <property type="entry name" value="NAD(P)-binding Rossmann-fold domains"/>
    <property type="match status" value="1"/>
</dbReference>
<feature type="binding site" evidence="8">
    <location>
        <begin position="6"/>
        <end position="11"/>
    </location>
    <ligand>
        <name>NADP(+)</name>
        <dbReference type="ChEBI" id="CHEBI:58349"/>
    </ligand>
</feature>
<dbReference type="AlphaFoldDB" id="A0A177KTM7"/>
<dbReference type="GO" id="GO:0004735">
    <property type="term" value="F:pyrroline-5-carboxylate reductase activity"/>
    <property type="evidence" value="ECO:0007669"/>
    <property type="project" value="UniProtKB-UniRule"/>
</dbReference>
<dbReference type="FunFam" id="1.10.3730.10:FF:000001">
    <property type="entry name" value="Pyrroline-5-carboxylate reductase"/>
    <property type="match status" value="1"/>
</dbReference>
<gene>
    <name evidence="6" type="primary">proC</name>
    <name evidence="12" type="ORF">AWH48_04560</name>
</gene>
<keyword evidence="3 6" id="KW-0521">NADP</keyword>
<protein>
    <recommendedName>
        <fullName evidence="6 7">Pyrroline-5-carboxylate reductase</fullName>
        <shortName evidence="6">P5C reductase</shortName>
        <shortName evidence="6">P5CR</shortName>
        <ecNumber evidence="6 7">1.5.1.2</ecNumber>
    </recommendedName>
    <alternativeName>
        <fullName evidence="6">PCA reductase</fullName>
    </alternativeName>
</protein>
<comment type="pathway">
    <text evidence="6 9">Amino-acid biosynthesis; L-proline biosynthesis; L-proline from L-glutamate 5-semialdehyde: step 1/1.</text>
</comment>
<dbReference type="PANTHER" id="PTHR11645:SF49">
    <property type="entry name" value="PYRROLINE-5-CARBOXYLATE REDUCTASE 1"/>
    <property type="match status" value="1"/>
</dbReference>
<dbReference type="PROSITE" id="PS00521">
    <property type="entry name" value="P5CR"/>
    <property type="match status" value="1"/>
</dbReference>
<comment type="function">
    <text evidence="5 6">Catalyzes the reduction of 1-pyrroline-5-carboxylate (PCA) to L-proline.</text>
</comment>
<evidence type="ECO:0000256" key="6">
    <source>
        <dbReference type="HAMAP-Rule" id="MF_01925"/>
    </source>
</evidence>
<feature type="domain" description="Pyrroline-5-carboxylate reductase catalytic N-terminal" evidence="10">
    <location>
        <begin position="2"/>
        <end position="98"/>
    </location>
</feature>
<comment type="caution">
    <text evidence="12">The sequence shown here is derived from an EMBL/GenBank/DDBJ whole genome shotgun (WGS) entry which is preliminary data.</text>
</comment>
<comment type="catalytic activity">
    <reaction evidence="6 9">
        <text>L-proline + NADP(+) = (S)-1-pyrroline-5-carboxylate + NADPH + 2 H(+)</text>
        <dbReference type="Rhea" id="RHEA:14109"/>
        <dbReference type="ChEBI" id="CHEBI:15378"/>
        <dbReference type="ChEBI" id="CHEBI:17388"/>
        <dbReference type="ChEBI" id="CHEBI:57783"/>
        <dbReference type="ChEBI" id="CHEBI:58349"/>
        <dbReference type="ChEBI" id="CHEBI:60039"/>
        <dbReference type="EC" id="1.5.1.2"/>
    </reaction>
</comment>
<accession>A0A177KTM7</accession>
<keyword evidence="2 6" id="KW-0641">Proline biosynthesis</keyword>
<evidence type="ECO:0000259" key="10">
    <source>
        <dbReference type="Pfam" id="PF03807"/>
    </source>
</evidence>
<dbReference type="Pfam" id="PF03807">
    <property type="entry name" value="F420_oxidored"/>
    <property type="match status" value="1"/>
</dbReference>
<evidence type="ECO:0000313" key="13">
    <source>
        <dbReference type="Proteomes" id="UP000077271"/>
    </source>
</evidence>
<comment type="similarity">
    <text evidence="1 6 9">Belongs to the pyrroline-5-carboxylate reductase family.</text>
</comment>
<evidence type="ECO:0000256" key="8">
    <source>
        <dbReference type="PIRSR" id="PIRSR000193-1"/>
    </source>
</evidence>
<comment type="subcellular location">
    <subcellularLocation>
        <location evidence="6">Cytoplasm</location>
    </subcellularLocation>
</comment>
<dbReference type="OrthoDB" id="9805754at2"/>
<evidence type="ECO:0000256" key="3">
    <source>
        <dbReference type="ARBA" id="ARBA00022857"/>
    </source>
</evidence>
<keyword evidence="4 6" id="KW-0560">Oxidoreductase</keyword>
<dbReference type="HAMAP" id="MF_01925">
    <property type="entry name" value="P5C_reductase"/>
    <property type="match status" value="1"/>
</dbReference>
<dbReference type="Pfam" id="PF14748">
    <property type="entry name" value="P5CR_dimer"/>
    <property type="match status" value="1"/>
</dbReference>
<feature type="binding site" evidence="8">
    <location>
        <begin position="69"/>
        <end position="72"/>
    </location>
    <ligand>
        <name>NADP(+)</name>
        <dbReference type="ChEBI" id="CHEBI:58349"/>
    </ligand>
</feature>
<name>A0A177KTM7_9BACI</name>
<sequence>MKVVFIGAGSMAEAIIAGALKSGALQAESTYVTNRANSARLTELTTQYGIQAGYDVETALKDADAIVLAMKPKDVLSGLEAIRSYINEGSVVISLLAGVGIDFMEQAIGDRCAVIRSMPNTSAAVGKSATAIALNKHVTAEQHQAAIDLFSAIGLAITVEESKMDAVTAISGSGPAYIYYVAEAMQAAGEELGLDHDTAKSLLIQTLLGAADMLSESNGQAVALRKAITSAGGTTEAAIRTFDEHHVKESIAAGVKEAAAQSKQLGEAYKR</sequence>
<reference evidence="12 13" key="1">
    <citation type="submission" date="2016-01" db="EMBL/GenBank/DDBJ databases">
        <title>Investigation of taxonomic status of Bacillus aminovorans.</title>
        <authorList>
            <person name="Verma A."/>
            <person name="Pal Y."/>
            <person name="Krishnamurthi S."/>
        </authorList>
    </citation>
    <scope>NUCLEOTIDE SEQUENCE [LARGE SCALE GENOMIC DNA]</scope>
    <source>
        <strain evidence="12 13">DSM 4337</strain>
    </source>
</reference>
<dbReference type="GO" id="GO:0005737">
    <property type="term" value="C:cytoplasm"/>
    <property type="evidence" value="ECO:0007669"/>
    <property type="project" value="UniProtKB-SubCell"/>
</dbReference>
<dbReference type="InterPro" id="IPR028939">
    <property type="entry name" value="P5C_Rdtase_cat_N"/>
</dbReference>
<dbReference type="EC" id="1.5.1.2" evidence="6 7"/>
<dbReference type="Gene3D" id="3.40.50.720">
    <property type="entry name" value="NAD(P)-binding Rossmann-like Domain"/>
    <property type="match status" value="1"/>
</dbReference>
<keyword evidence="6" id="KW-0963">Cytoplasm</keyword>
<dbReference type="InterPro" id="IPR053790">
    <property type="entry name" value="P5CR-like_CS"/>
</dbReference>
<dbReference type="InterPro" id="IPR029036">
    <property type="entry name" value="P5CR_dimer"/>
</dbReference>
<evidence type="ECO:0000256" key="1">
    <source>
        <dbReference type="ARBA" id="ARBA00005525"/>
    </source>
</evidence>
<dbReference type="Proteomes" id="UP000077271">
    <property type="component" value="Unassembled WGS sequence"/>
</dbReference>
<evidence type="ECO:0000256" key="4">
    <source>
        <dbReference type="ARBA" id="ARBA00023002"/>
    </source>
</evidence>
<comment type="catalytic activity">
    <reaction evidence="6">
        <text>L-proline + NAD(+) = (S)-1-pyrroline-5-carboxylate + NADH + 2 H(+)</text>
        <dbReference type="Rhea" id="RHEA:14105"/>
        <dbReference type="ChEBI" id="CHEBI:15378"/>
        <dbReference type="ChEBI" id="CHEBI:17388"/>
        <dbReference type="ChEBI" id="CHEBI:57540"/>
        <dbReference type="ChEBI" id="CHEBI:57945"/>
        <dbReference type="ChEBI" id="CHEBI:60039"/>
        <dbReference type="EC" id="1.5.1.2"/>
    </reaction>
</comment>
<dbReference type="InterPro" id="IPR000304">
    <property type="entry name" value="Pyrroline-COOH_reductase"/>
</dbReference>
<evidence type="ECO:0000256" key="5">
    <source>
        <dbReference type="ARBA" id="ARBA00058118"/>
    </source>
</evidence>
<evidence type="ECO:0000256" key="2">
    <source>
        <dbReference type="ARBA" id="ARBA00022650"/>
    </source>
</evidence>